<dbReference type="PANTHER" id="PTHR38471:SF2">
    <property type="entry name" value="FOUR HELIX BUNDLE PROTEIN"/>
    <property type="match status" value="1"/>
</dbReference>
<dbReference type="RefSeq" id="WP_390310235.1">
    <property type="nucleotide sequence ID" value="NZ_JBHSNQ010000181.1"/>
</dbReference>
<reference evidence="2" key="1">
    <citation type="journal article" date="2019" name="Int. J. Syst. Evol. Microbiol.">
        <title>The Global Catalogue of Microorganisms (GCM) 10K type strain sequencing project: providing services to taxonomists for standard genome sequencing and annotation.</title>
        <authorList>
            <consortium name="The Broad Institute Genomics Platform"/>
            <consortium name="The Broad Institute Genome Sequencing Center for Infectious Disease"/>
            <person name="Wu L."/>
            <person name="Ma J."/>
        </authorList>
    </citation>
    <scope>NUCLEOTIDE SEQUENCE [LARGE SCALE GENOMIC DNA]</scope>
    <source>
        <strain evidence="2">CCUG 56331</strain>
    </source>
</reference>
<evidence type="ECO:0000313" key="2">
    <source>
        <dbReference type="Proteomes" id="UP001595978"/>
    </source>
</evidence>
<dbReference type="PANTHER" id="PTHR38471">
    <property type="entry name" value="FOUR HELIX BUNDLE PROTEIN"/>
    <property type="match status" value="1"/>
</dbReference>
<dbReference type="InterPro" id="IPR036583">
    <property type="entry name" value="23S_rRNA_IVS_sf"/>
</dbReference>
<dbReference type="Proteomes" id="UP001595978">
    <property type="component" value="Unassembled WGS sequence"/>
</dbReference>
<proteinExistence type="predicted"/>
<dbReference type="InterPro" id="IPR012657">
    <property type="entry name" value="23S_rRNA-intervening_sequence"/>
</dbReference>
<organism evidence="1 2">
    <name type="scientific">Ureibacillus suwonensis</name>
    <dbReference type="NCBI Taxonomy" id="313007"/>
    <lineage>
        <taxon>Bacteria</taxon>
        <taxon>Bacillati</taxon>
        <taxon>Bacillota</taxon>
        <taxon>Bacilli</taxon>
        <taxon>Bacillales</taxon>
        <taxon>Caryophanaceae</taxon>
        <taxon>Ureibacillus</taxon>
    </lineage>
</organism>
<protein>
    <submittedName>
        <fullName evidence="1">Four helix bundle protein</fullName>
    </submittedName>
</protein>
<dbReference type="NCBIfam" id="TIGR02436">
    <property type="entry name" value="four helix bundle protein"/>
    <property type="match status" value="1"/>
</dbReference>
<dbReference type="EMBL" id="JBHSNQ010000181">
    <property type="protein sequence ID" value="MFC5542799.1"/>
    <property type="molecule type" value="Genomic_DNA"/>
</dbReference>
<sequence>MTLKKQSIGDFRKLDVYCKAILLNKKLYRIIDKFPSYEKTNLSDQLRRASVSVCGNLAEGVGNFYYGKQFDRLNSAIGSLCECQCYLDIARILDYISQDEYHAVDGEAKEVLKMLIGLAKHIESAMSGEAS</sequence>
<dbReference type="Gene3D" id="1.20.1440.60">
    <property type="entry name" value="23S rRNA-intervening sequence"/>
    <property type="match status" value="1"/>
</dbReference>
<dbReference type="Pfam" id="PF05635">
    <property type="entry name" value="23S_rRNA_IVP"/>
    <property type="match status" value="1"/>
</dbReference>
<comment type="caution">
    <text evidence="1">The sequence shown here is derived from an EMBL/GenBank/DDBJ whole genome shotgun (WGS) entry which is preliminary data.</text>
</comment>
<name>A0ABW0REV7_9BACL</name>
<keyword evidence="2" id="KW-1185">Reference proteome</keyword>
<dbReference type="CDD" id="cd16377">
    <property type="entry name" value="23S_rRNA_IVP_like"/>
    <property type="match status" value="1"/>
</dbReference>
<gene>
    <name evidence="1" type="ORF">ACFPOH_13900</name>
</gene>
<dbReference type="SUPFAM" id="SSF158446">
    <property type="entry name" value="IVS-encoded protein-like"/>
    <property type="match status" value="1"/>
</dbReference>
<evidence type="ECO:0000313" key="1">
    <source>
        <dbReference type="EMBL" id="MFC5542799.1"/>
    </source>
</evidence>
<accession>A0ABW0REV7</accession>